<dbReference type="InterPro" id="IPR029000">
    <property type="entry name" value="Cyclophilin-like_dom_sf"/>
</dbReference>
<feature type="compositionally biased region" description="Basic residues" evidence="5">
    <location>
        <begin position="274"/>
        <end position="288"/>
    </location>
</feature>
<protein>
    <recommendedName>
        <fullName evidence="2">peptidylprolyl isomerase</fullName>
        <ecNumber evidence="2">5.2.1.8</ecNumber>
    </recommendedName>
</protein>
<evidence type="ECO:0000256" key="2">
    <source>
        <dbReference type="ARBA" id="ARBA00013194"/>
    </source>
</evidence>
<dbReference type="Proteomes" id="UP000827284">
    <property type="component" value="Unassembled WGS sequence"/>
</dbReference>
<comment type="catalytic activity">
    <reaction evidence="1">
        <text>[protein]-peptidylproline (omega=180) = [protein]-peptidylproline (omega=0)</text>
        <dbReference type="Rhea" id="RHEA:16237"/>
        <dbReference type="Rhea" id="RHEA-COMP:10747"/>
        <dbReference type="Rhea" id="RHEA-COMP:10748"/>
        <dbReference type="ChEBI" id="CHEBI:83833"/>
        <dbReference type="ChEBI" id="CHEBI:83834"/>
        <dbReference type="EC" id="5.2.1.8"/>
    </reaction>
</comment>
<dbReference type="GO" id="GO:0003755">
    <property type="term" value="F:peptidyl-prolyl cis-trans isomerase activity"/>
    <property type="evidence" value="ECO:0007669"/>
    <property type="project" value="UniProtKB-KW"/>
</dbReference>
<dbReference type="PANTHER" id="PTHR11071:SF561">
    <property type="entry name" value="PEPTIDYL-PROLYL CIS-TRANS ISOMERASE D-RELATED"/>
    <property type="match status" value="1"/>
</dbReference>
<feature type="compositionally biased region" description="Basic and acidic residues" evidence="5">
    <location>
        <begin position="340"/>
        <end position="371"/>
    </location>
</feature>
<evidence type="ECO:0000256" key="3">
    <source>
        <dbReference type="ARBA" id="ARBA00023110"/>
    </source>
</evidence>
<dbReference type="Gene3D" id="2.40.100.10">
    <property type="entry name" value="Cyclophilin-like"/>
    <property type="match status" value="1"/>
</dbReference>
<feature type="compositionally biased region" description="Basic and acidic residues" evidence="5">
    <location>
        <begin position="289"/>
        <end position="305"/>
    </location>
</feature>
<dbReference type="SUPFAM" id="SSF50891">
    <property type="entry name" value="Cyclophilin-like"/>
    <property type="match status" value="1"/>
</dbReference>
<feature type="compositionally biased region" description="Basic residues" evidence="5">
    <location>
        <begin position="239"/>
        <end position="249"/>
    </location>
</feature>
<accession>A0A9P3HDD5</accession>
<dbReference type="FunFam" id="2.40.100.10:FF:000025">
    <property type="entry name" value="Peptidyl-prolyl cis-trans isomerase CYP19-2"/>
    <property type="match status" value="1"/>
</dbReference>
<reference evidence="7" key="2">
    <citation type="journal article" date="2022" name="Microbiol. Resour. Announc.">
        <title>Whole-Genome Sequence of Entomortierella parvispora E1425, a Mucoromycotan Fungus Associated with Burkholderiaceae-Related Endosymbiotic Bacteria.</title>
        <authorList>
            <person name="Herlambang A."/>
            <person name="Guo Y."/>
            <person name="Takashima Y."/>
            <person name="Narisawa K."/>
            <person name="Ohta H."/>
            <person name="Nishizawa T."/>
        </authorList>
    </citation>
    <scope>NUCLEOTIDE SEQUENCE</scope>
    <source>
        <strain evidence="7">E1425</strain>
    </source>
</reference>
<gene>
    <name evidence="7" type="ORF">EMPS_07049</name>
</gene>
<reference evidence="7" key="1">
    <citation type="submission" date="2021-11" db="EMBL/GenBank/DDBJ databases">
        <authorList>
            <person name="Herlambang A."/>
            <person name="Guo Y."/>
            <person name="Takashima Y."/>
            <person name="Nishizawa T."/>
        </authorList>
    </citation>
    <scope>NUCLEOTIDE SEQUENCE</scope>
    <source>
        <strain evidence="7">E1425</strain>
    </source>
</reference>
<keyword evidence="4" id="KW-0413">Isomerase</keyword>
<feature type="compositionally biased region" description="Low complexity" evidence="5">
    <location>
        <begin position="259"/>
        <end position="268"/>
    </location>
</feature>
<evidence type="ECO:0000313" key="8">
    <source>
        <dbReference type="Proteomes" id="UP000827284"/>
    </source>
</evidence>
<feature type="region of interest" description="Disordered" evidence="5">
    <location>
        <begin position="229"/>
        <end position="385"/>
    </location>
</feature>
<sequence length="385" mass="43490">MVNPRVFFDIDIDGHRIGRQVDGQARSTVTLLGAPSRQLNLTSQQPNSLPSDRIIMELFKDEVPMTVENFRALCTGEKGVSTISGMPLHYRGSIFHRVIKGFMIQGGDFTRRDGTGGECIYGGNLQDEGGFRRKHDIEGLLSMANKGPNTASSQFFLTTRPTPHLDGKHVVFGRVVKGYDIVEKIENTPTDERNDRPLSIVMISNSGELELKIDPKVLEQQRLQKIAAEKALSSEKSSSKSKSRSSRRDRRSESRSRSRSVGSDSGSDSDYERRRRRRKESSRKKSRRSRDDRSRSPSRRSDKKQSGRSRSRSPVSRKTEEVDGGVNKGQRTELATTIEPAKEDPEYYVRQREAARGIETKARSRSPEIKFKGRGAMKYGGRPRW</sequence>
<dbReference type="EMBL" id="BQFW01000009">
    <property type="protein sequence ID" value="GJJ74691.1"/>
    <property type="molecule type" value="Genomic_DNA"/>
</dbReference>
<evidence type="ECO:0000256" key="4">
    <source>
        <dbReference type="ARBA" id="ARBA00023235"/>
    </source>
</evidence>
<organism evidence="7 8">
    <name type="scientific">Entomortierella parvispora</name>
    <dbReference type="NCBI Taxonomy" id="205924"/>
    <lineage>
        <taxon>Eukaryota</taxon>
        <taxon>Fungi</taxon>
        <taxon>Fungi incertae sedis</taxon>
        <taxon>Mucoromycota</taxon>
        <taxon>Mortierellomycotina</taxon>
        <taxon>Mortierellomycetes</taxon>
        <taxon>Mortierellales</taxon>
        <taxon>Mortierellaceae</taxon>
        <taxon>Entomortierella</taxon>
    </lineage>
</organism>
<dbReference type="PANTHER" id="PTHR11071">
    <property type="entry name" value="PEPTIDYL-PROLYL CIS-TRANS ISOMERASE"/>
    <property type="match status" value="1"/>
</dbReference>
<evidence type="ECO:0000256" key="5">
    <source>
        <dbReference type="SAM" id="MobiDB-lite"/>
    </source>
</evidence>
<dbReference type="AlphaFoldDB" id="A0A9P3HDD5"/>
<evidence type="ECO:0000313" key="7">
    <source>
        <dbReference type="EMBL" id="GJJ74691.1"/>
    </source>
</evidence>
<proteinExistence type="predicted"/>
<evidence type="ECO:0000259" key="6">
    <source>
        <dbReference type="PROSITE" id="PS50072"/>
    </source>
</evidence>
<evidence type="ECO:0000256" key="1">
    <source>
        <dbReference type="ARBA" id="ARBA00000971"/>
    </source>
</evidence>
<dbReference type="InterPro" id="IPR002130">
    <property type="entry name" value="Cyclophilin-type_PPIase_dom"/>
</dbReference>
<dbReference type="PROSITE" id="PS50072">
    <property type="entry name" value="CSA_PPIASE_2"/>
    <property type="match status" value="1"/>
</dbReference>
<name>A0A9P3HDD5_9FUNG</name>
<feature type="domain" description="PPIase cyclophilin-type" evidence="6">
    <location>
        <begin position="41"/>
        <end position="208"/>
    </location>
</feature>
<dbReference type="PRINTS" id="PR00153">
    <property type="entry name" value="CSAPPISMRASE"/>
</dbReference>
<keyword evidence="8" id="KW-1185">Reference proteome</keyword>
<dbReference type="PROSITE" id="PS00170">
    <property type="entry name" value="CSA_PPIASE_1"/>
    <property type="match status" value="1"/>
</dbReference>
<dbReference type="GO" id="GO:0016018">
    <property type="term" value="F:cyclosporin A binding"/>
    <property type="evidence" value="ECO:0007669"/>
    <property type="project" value="TreeGrafter"/>
</dbReference>
<dbReference type="Pfam" id="PF00160">
    <property type="entry name" value="Pro_isomerase"/>
    <property type="match status" value="1"/>
</dbReference>
<dbReference type="InterPro" id="IPR020892">
    <property type="entry name" value="Cyclophilin-type_PPIase_CS"/>
</dbReference>
<dbReference type="EC" id="5.2.1.8" evidence="2"/>
<dbReference type="GO" id="GO:0006457">
    <property type="term" value="P:protein folding"/>
    <property type="evidence" value="ECO:0007669"/>
    <property type="project" value="InterPro"/>
</dbReference>
<comment type="caution">
    <text evidence="7">The sequence shown here is derived from an EMBL/GenBank/DDBJ whole genome shotgun (WGS) entry which is preliminary data.</text>
</comment>
<dbReference type="OrthoDB" id="407558at2759"/>
<keyword evidence="3" id="KW-0697">Rotamase</keyword>
<dbReference type="GO" id="GO:0005737">
    <property type="term" value="C:cytoplasm"/>
    <property type="evidence" value="ECO:0007669"/>
    <property type="project" value="TreeGrafter"/>
</dbReference>